<dbReference type="RefSeq" id="WP_213171829.1">
    <property type="nucleotide sequence ID" value="NZ_CP070496.1"/>
</dbReference>
<dbReference type="Proteomes" id="UP000662939">
    <property type="component" value="Chromosome"/>
</dbReference>
<evidence type="ECO:0000313" key="2">
    <source>
        <dbReference type="Proteomes" id="UP000662939"/>
    </source>
</evidence>
<dbReference type="KEGG" id="nav:JQS30_02495"/>
<sequence length="58" mass="6095">MLPPMAYSSDGQRPAAARRFIQVRSRQGAGIDVQPGAHAVASAGFLARVGFEEAACIH</sequence>
<protein>
    <submittedName>
        <fullName evidence="1">Uncharacterized protein</fullName>
    </submittedName>
</protein>
<dbReference type="EMBL" id="CP070496">
    <property type="protein sequence ID" value="QSB05818.1"/>
    <property type="molecule type" value="Genomic_DNA"/>
</dbReference>
<name>A0A895XW09_9ACTN</name>
<accession>A0A895XW09</accession>
<evidence type="ECO:0000313" key="1">
    <source>
        <dbReference type="EMBL" id="QSB05818.1"/>
    </source>
</evidence>
<gene>
    <name evidence="1" type="ORF">JQS30_02495</name>
</gene>
<dbReference type="AlphaFoldDB" id="A0A895XW09"/>
<keyword evidence="2" id="KW-1185">Reference proteome</keyword>
<reference evidence="1" key="1">
    <citation type="submission" date="2021-02" db="EMBL/GenBank/DDBJ databases">
        <title>Natronoglycomyces albus gen. nov., sp. nov, a haloalkaliphilic actinobacterium from a soda solonchak soil.</title>
        <authorList>
            <person name="Sorokin D.Y."/>
            <person name="Khijniak T.V."/>
            <person name="Zakharycheva A.P."/>
            <person name="Boueva O.V."/>
            <person name="Ariskina E.V."/>
            <person name="Hahnke R.L."/>
            <person name="Bunk B."/>
            <person name="Sproer C."/>
            <person name="Schumann P."/>
            <person name="Evtushenko L.I."/>
            <person name="Kublanov I.V."/>
        </authorList>
    </citation>
    <scope>NUCLEOTIDE SEQUENCE</scope>
    <source>
        <strain evidence="1">DSM 106290</strain>
    </source>
</reference>
<organism evidence="1 2">
    <name type="scientific">Natronoglycomyces albus</name>
    <dbReference type="NCBI Taxonomy" id="2811108"/>
    <lineage>
        <taxon>Bacteria</taxon>
        <taxon>Bacillati</taxon>
        <taxon>Actinomycetota</taxon>
        <taxon>Actinomycetes</taxon>
        <taxon>Glycomycetales</taxon>
        <taxon>Glycomycetaceae</taxon>
        <taxon>Natronoglycomyces</taxon>
    </lineage>
</organism>
<proteinExistence type="predicted"/>